<protein>
    <submittedName>
        <fullName evidence="3">Uncharacterized protein</fullName>
    </submittedName>
</protein>
<evidence type="ECO:0000256" key="1">
    <source>
        <dbReference type="SAM" id="Coils"/>
    </source>
</evidence>
<reference evidence="3" key="1">
    <citation type="journal article" date="2018" name="Genome Biol.">
        <title>SKESA: strategic k-mer extension for scrupulous assemblies.</title>
        <authorList>
            <person name="Souvorov A."/>
            <person name="Agarwala R."/>
            <person name="Lipman D.J."/>
        </authorList>
    </citation>
    <scope>NUCLEOTIDE SEQUENCE</scope>
    <source>
        <strain evidence="3">12-6064</strain>
    </source>
</reference>
<reference evidence="3" key="2">
    <citation type="submission" date="2019-10" db="EMBL/GenBank/DDBJ databases">
        <authorList>
            <consortium name="NCBI Pathogen Detection Project"/>
        </authorList>
    </citation>
    <scope>NUCLEOTIDE SEQUENCE</scope>
    <source>
        <strain evidence="3">12-6064</strain>
    </source>
</reference>
<proteinExistence type="predicted"/>
<evidence type="ECO:0000313" key="3">
    <source>
        <dbReference type="EMBL" id="HAA0862774.1"/>
    </source>
</evidence>
<keyword evidence="1" id="KW-0175">Coiled coil</keyword>
<sequence length="668" mass="76590">MIKIHTEYTAKGAISWLRNAESSKQVGLGDAIMKNPITGEYLTDVSTAELIKKAIGYRNTDTGEYVSGLMKPEDLPTDQLYLKLQDMPGYNAKKRLTGSLKKGQDAGKGGKEANLEFTHVVIHIPDSVPPEKWVEWRDAHVKNFCEPHEWWSKNKGGGRFSPHVHLGETLTFATPVHVEQDGSGPHFHIITHSRTLNYKNYYGVDHNGQPQLIRQNPDWRSITSRNLIAEFSEWRDLKIENINVKLKELGLTETRWLKRDQAVDDNQIKAKELVKDVISSSEEQDVNLGEDLTEHLDGLKSAKELASQEIKIDDIQDAILHKEIMNQQKLLAVISKRAEETLAAAYRDIELVNLTKQSINSSISLAHTKQQLDSTKELLEKTQVQLEDEKTAKDTIEAALLKKSGDFENLTADYNNLKEENKELIQSFDALEEKYEELENTLTLTNAQHEVDITNIQNSYETQIQANNQSHAKAIQALEDKLNEQELYYERELSSKDTIIEEQRLEIEAIREENDIVIDGFNTTINVHMEDKNKLNKTINDLKTSKENQRIRFDEIIEQLKKGHEEAISKLKDSNRELTEQIASQIKDITTLKNEKKELETKNKTLNEQLKDRKNEVEELIKSNNALISENKDLNTALELYENDTKERLEDSKKEKNNNPDPKKPKNK</sequence>
<feature type="compositionally biased region" description="Basic and acidic residues" evidence="2">
    <location>
        <begin position="643"/>
        <end position="668"/>
    </location>
</feature>
<dbReference type="AlphaFoldDB" id="A0A3V5LK42"/>
<name>A0A3V5LK42_SALIN</name>
<comment type="caution">
    <text evidence="3">The sequence shown here is derived from an EMBL/GenBank/DDBJ whole genome shotgun (WGS) entry which is preliminary data.</text>
</comment>
<feature type="region of interest" description="Disordered" evidence="2">
    <location>
        <begin position="640"/>
        <end position="668"/>
    </location>
</feature>
<organism evidence="3">
    <name type="scientific">Salmonella infantis</name>
    <dbReference type="NCBI Taxonomy" id="595"/>
    <lineage>
        <taxon>Bacteria</taxon>
        <taxon>Pseudomonadati</taxon>
        <taxon>Pseudomonadota</taxon>
        <taxon>Gammaproteobacteria</taxon>
        <taxon>Enterobacterales</taxon>
        <taxon>Enterobacteriaceae</taxon>
        <taxon>Salmonella</taxon>
    </lineage>
</organism>
<accession>A0A3V5LK42</accession>
<gene>
    <name evidence="3" type="ORF">GDL02_21470</name>
</gene>
<feature type="coiled-coil region" evidence="1">
    <location>
        <begin position="365"/>
        <end position="448"/>
    </location>
</feature>
<dbReference type="EMBL" id="DAAAKH010000075">
    <property type="protein sequence ID" value="HAA0862774.1"/>
    <property type="molecule type" value="Genomic_DNA"/>
</dbReference>
<evidence type="ECO:0000256" key="2">
    <source>
        <dbReference type="SAM" id="MobiDB-lite"/>
    </source>
</evidence>